<dbReference type="InterPro" id="IPR005299">
    <property type="entry name" value="MeTrfase_7"/>
</dbReference>
<feature type="transmembrane region" description="Helical" evidence="3">
    <location>
        <begin position="30"/>
        <end position="53"/>
    </location>
</feature>
<dbReference type="SUPFAM" id="SSF53335">
    <property type="entry name" value="S-adenosyl-L-methionine-dependent methyltransferases"/>
    <property type="match status" value="1"/>
</dbReference>
<keyword evidence="3" id="KW-0812">Transmembrane</keyword>
<dbReference type="AlphaFoldDB" id="A0A197KHC8"/>
<evidence type="ECO:0000256" key="2">
    <source>
        <dbReference type="ARBA" id="ARBA00022842"/>
    </source>
</evidence>
<keyword evidence="3" id="KW-0472">Membrane</keyword>
<dbReference type="GO" id="GO:0046872">
    <property type="term" value="F:metal ion binding"/>
    <property type="evidence" value="ECO:0007669"/>
    <property type="project" value="UniProtKB-KW"/>
</dbReference>
<sequence length="397" mass="44270">MTKAKEWKRVKDTIKGRRFLSFMKSHFQKILGLVSIFAQLPILKNLFFSQLWINRMSSAMPPQTIKSMIDYNNKATIQCKVAANLLKYIIEAARHLPPPSSNHCVRVLENACSHGVNSVDFALAVCQAVVDRDPSATVSFIFNDLPDNDFNKVLALVSNSAVADFNPTLRTLGKNMYSPLTEPGTLDLVYSNASLHWLSSLSWLAGEGHSPSKAANQAREDFSAYISSRHQELRQGGKLVVSFPGVPDGQSGMNSCFPDDFKRAHEVVAERGAASLTWMQKYCISPVYSRNRAEVASAFSDANWTVDVMELQDIEEFGASDYRAGRITLDDIATRTADMLSSIYHSTFISMWVQYGGLEKGQAEDLMGVFSEALHQALKEPKTLRVYHLWVIVATKK</sequence>
<evidence type="ECO:0000313" key="5">
    <source>
        <dbReference type="Proteomes" id="UP000078512"/>
    </source>
</evidence>
<evidence type="ECO:0000313" key="4">
    <source>
        <dbReference type="EMBL" id="OAQ35759.1"/>
    </source>
</evidence>
<dbReference type="OrthoDB" id="1523883at2759"/>
<keyword evidence="4" id="KW-0489">Methyltransferase</keyword>
<dbReference type="Pfam" id="PF03492">
    <property type="entry name" value="Methyltransf_7"/>
    <property type="match status" value="1"/>
</dbReference>
<organism evidence="4 5">
    <name type="scientific">Linnemannia elongata AG-77</name>
    <dbReference type="NCBI Taxonomy" id="1314771"/>
    <lineage>
        <taxon>Eukaryota</taxon>
        <taxon>Fungi</taxon>
        <taxon>Fungi incertae sedis</taxon>
        <taxon>Mucoromycota</taxon>
        <taxon>Mortierellomycotina</taxon>
        <taxon>Mortierellomycetes</taxon>
        <taxon>Mortierellales</taxon>
        <taxon>Mortierellaceae</taxon>
        <taxon>Linnemannia</taxon>
    </lineage>
</organism>
<proteinExistence type="predicted"/>
<dbReference type="Proteomes" id="UP000078512">
    <property type="component" value="Unassembled WGS sequence"/>
</dbReference>
<dbReference type="PANTHER" id="PTHR31009">
    <property type="entry name" value="S-ADENOSYL-L-METHIONINE:CARBOXYL METHYLTRANSFERASE FAMILY PROTEIN"/>
    <property type="match status" value="1"/>
</dbReference>
<gene>
    <name evidence="4" type="ORF">K457DRAFT_151302</name>
</gene>
<dbReference type="Gene3D" id="3.40.50.150">
    <property type="entry name" value="Vaccinia Virus protein VP39"/>
    <property type="match status" value="1"/>
</dbReference>
<dbReference type="EMBL" id="KV442013">
    <property type="protein sequence ID" value="OAQ35759.1"/>
    <property type="molecule type" value="Genomic_DNA"/>
</dbReference>
<reference evidence="4 5" key="1">
    <citation type="submission" date="2016-05" db="EMBL/GenBank/DDBJ databases">
        <title>Genome sequencing reveals origins of a unique bacterial endosymbiosis in the earliest lineages of terrestrial Fungi.</title>
        <authorList>
            <consortium name="DOE Joint Genome Institute"/>
            <person name="Uehling J."/>
            <person name="Gryganskyi A."/>
            <person name="Hameed K."/>
            <person name="Tschaplinski T."/>
            <person name="Misztal P."/>
            <person name="Wu S."/>
            <person name="Desiro A."/>
            <person name="Vande Pol N."/>
            <person name="Du Z.-Y."/>
            <person name="Zienkiewicz A."/>
            <person name="Zienkiewicz K."/>
            <person name="Morin E."/>
            <person name="Tisserant E."/>
            <person name="Splivallo R."/>
            <person name="Hainaut M."/>
            <person name="Henrissat B."/>
            <person name="Ohm R."/>
            <person name="Kuo A."/>
            <person name="Yan J."/>
            <person name="Lipzen A."/>
            <person name="Nolan M."/>
            <person name="Labutti K."/>
            <person name="Barry K."/>
            <person name="Goldstein A."/>
            <person name="Labbe J."/>
            <person name="Schadt C."/>
            <person name="Tuskan G."/>
            <person name="Grigoriev I."/>
            <person name="Martin F."/>
            <person name="Vilgalys R."/>
            <person name="Bonito G."/>
        </authorList>
    </citation>
    <scope>NUCLEOTIDE SEQUENCE [LARGE SCALE GENOMIC DNA]</scope>
    <source>
        <strain evidence="4 5">AG-77</strain>
    </source>
</reference>
<accession>A0A197KHC8</accession>
<keyword evidence="2" id="KW-0460">Magnesium</keyword>
<keyword evidence="4" id="KW-0808">Transferase</keyword>
<dbReference type="GO" id="GO:0008168">
    <property type="term" value="F:methyltransferase activity"/>
    <property type="evidence" value="ECO:0007669"/>
    <property type="project" value="UniProtKB-KW"/>
</dbReference>
<dbReference type="Gene3D" id="1.10.1200.270">
    <property type="entry name" value="Methyltransferase, alpha-helical capping domain"/>
    <property type="match status" value="1"/>
</dbReference>
<evidence type="ECO:0000256" key="1">
    <source>
        <dbReference type="ARBA" id="ARBA00022723"/>
    </source>
</evidence>
<keyword evidence="1" id="KW-0479">Metal-binding</keyword>
<name>A0A197KHC8_9FUNG</name>
<keyword evidence="5" id="KW-1185">Reference proteome</keyword>
<dbReference type="InterPro" id="IPR042086">
    <property type="entry name" value="MeTrfase_capping"/>
</dbReference>
<dbReference type="InterPro" id="IPR029063">
    <property type="entry name" value="SAM-dependent_MTases_sf"/>
</dbReference>
<keyword evidence="3" id="KW-1133">Transmembrane helix</keyword>
<evidence type="ECO:0000256" key="3">
    <source>
        <dbReference type="SAM" id="Phobius"/>
    </source>
</evidence>
<dbReference type="GO" id="GO:0032259">
    <property type="term" value="P:methylation"/>
    <property type="evidence" value="ECO:0007669"/>
    <property type="project" value="UniProtKB-KW"/>
</dbReference>
<protein>
    <submittedName>
        <fullName evidence="4">S-adenosyl-L-methionine-dependent methyltransferase</fullName>
    </submittedName>
</protein>